<keyword evidence="1" id="KW-0238">DNA-binding</keyword>
<accession>A0A562RN69</accession>
<organism evidence="1 2">
    <name type="scientific">Pseudoduganella lurida</name>
    <dbReference type="NCBI Taxonomy" id="1036180"/>
    <lineage>
        <taxon>Bacteria</taxon>
        <taxon>Pseudomonadati</taxon>
        <taxon>Pseudomonadota</taxon>
        <taxon>Betaproteobacteria</taxon>
        <taxon>Burkholderiales</taxon>
        <taxon>Oxalobacteraceae</taxon>
        <taxon>Telluria group</taxon>
        <taxon>Pseudoduganella</taxon>
    </lineage>
</organism>
<dbReference type="GO" id="GO:0003677">
    <property type="term" value="F:DNA binding"/>
    <property type="evidence" value="ECO:0007669"/>
    <property type="project" value="UniProtKB-KW"/>
</dbReference>
<dbReference type="Proteomes" id="UP000318431">
    <property type="component" value="Unassembled WGS sequence"/>
</dbReference>
<proteinExistence type="predicted"/>
<name>A0A562RN69_9BURK</name>
<protein>
    <submittedName>
        <fullName evidence="1">DNA-binding MarR family transcriptional regulator</fullName>
    </submittedName>
</protein>
<dbReference type="OrthoDB" id="5295456at2"/>
<comment type="caution">
    <text evidence="1">The sequence shown here is derived from an EMBL/GenBank/DDBJ whole genome shotgun (WGS) entry which is preliminary data.</text>
</comment>
<dbReference type="EMBL" id="VLLB01000001">
    <property type="protein sequence ID" value="TWI70024.1"/>
    <property type="molecule type" value="Genomic_DNA"/>
</dbReference>
<dbReference type="InterPro" id="IPR036388">
    <property type="entry name" value="WH-like_DNA-bd_sf"/>
</dbReference>
<gene>
    <name evidence="1" type="ORF">IP91_01102</name>
</gene>
<dbReference type="InterPro" id="IPR036390">
    <property type="entry name" value="WH_DNA-bd_sf"/>
</dbReference>
<dbReference type="AlphaFoldDB" id="A0A562RN69"/>
<evidence type="ECO:0000313" key="2">
    <source>
        <dbReference type="Proteomes" id="UP000318431"/>
    </source>
</evidence>
<evidence type="ECO:0000313" key="1">
    <source>
        <dbReference type="EMBL" id="TWI70024.1"/>
    </source>
</evidence>
<dbReference type="Gene3D" id="1.10.10.10">
    <property type="entry name" value="Winged helix-like DNA-binding domain superfamily/Winged helix DNA-binding domain"/>
    <property type="match status" value="1"/>
</dbReference>
<keyword evidence="2" id="KW-1185">Reference proteome</keyword>
<dbReference type="SUPFAM" id="SSF46785">
    <property type="entry name" value="Winged helix' DNA-binding domain"/>
    <property type="match status" value="1"/>
</dbReference>
<reference evidence="1 2" key="1">
    <citation type="journal article" date="2015" name="Stand. Genomic Sci.">
        <title>Genomic Encyclopedia of Bacterial and Archaeal Type Strains, Phase III: the genomes of soil and plant-associated and newly described type strains.</title>
        <authorList>
            <person name="Whitman W.B."/>
            <person name="Woyke T."/>
            <person name="Klenk H.P."/>
            <person name="Zhou Y."/>
            <person name="Lilburn T.G."/>
            <person name="Beck B.J."/>
            <person name="De Vos P."/>
            <person name="Vandamme P."/>
            <person name="Eisen J.A."/>
            <person name="Garrity G."/>
            <person name="Hugenholtz P."/>
            <person name="Kyrpides N.C."/>
        </authorList>
    </citation>
    <scope>NUCLEOTIDE SEQUENCE [LARGE SCALE GENOMIC DNA]</scope>
    <source>
        <strain evidence="1 2">CGMCC 1.10822</strain>
    </source>
</reference>
<dbReference type="RefSeq" id="WP_145647727.1">
    <property type="nucleotide sequence ID" value="NZ_VLLB01000001.1"/>
</dbReference>
<sequence length="126" mass="13904">MSDAALRQCLSFQRAYAAFRARLDDDLGTWHGIDFDDFVMLHALAGAGHEPGDMRSLATQLGTSRSALLRRVRALEKVGLVDYHGGVADRRVTLRPAGRRLVATARETVEDAWARHQPMPDPGKHG</sequence>